<dbReference type="Proteomes" id="UP000257067">
    <property type="component" value="Unassembled WGS sequence"/>
</dbReference>
<dbReference type="OrthoDB" id="5324611at2"/>
<sequence length="159" mass="19407">MLEQYRLGFIQYLFVKWQTRSLGIKIDKMIFLLPVCICIAGEKNLEKCIQNTRKILNRHIKSRRLAFQVFRRVMHNARRYFNDSELFEQNRQKLYDLLTQHIQLFSLVLDIYEDIPIEVERMSQIVRKNYDEAFKLPEESARLLMYQERRLFTDQNPLE</sequence>
<proteinExistence type="predicted"/>
<dbReference type="RefSeq" id="WP_104724823.1">
    <property type="nucleotide sequence ID" value="NZ_FZNE01000008.1"/>
</dbReference>
<name>A0A3D8IUA9_9HELI</name>
<accession>A0A3D8IUA9</accession>
<evidence type="ECO:0000313" key="2">
    <source>
        <dbReference type="Proteomes" id="UP000257067"/>
    </source>
</evidence>
<keyword evidence="2" id="KW-1185">Reference proteome</keyword>
<evidence type="ECO:0000313" key="1">
    <source>
        <dbReference type="EMBL" id="RDU68151.1"/>
    </source>
</evidence>
<reference evidence="1 2" key="1">
    <citation type="submission" date="2018-04" db="EMBL/GenBank/DDBJ databases">
        <title>Novel Campyloabacter and Helicobacter Species and Strains.</title>
        <authorList>
            <person name="Mannion A.J."/>
            <person name="Shen Z."/>
            <person name="Fox J.G."/>
        </authorList>
    </citation>
    <scope>NUCLEOTIDE SEQUENCE [LARGE SCALE GENOMIC DNA]</scope>
    <source>
        <strain evidence="1 2">ATCC 700242</strain>
    </source>
</reference>
<dbReference type="AlphaFoldDB" id="A0A3D8IUA9"/>
<comment type="caution">
    <text evidence="1">The sequence shown here is derived from an EMBL/GenBank/DDBJ whole genome shotgun (WGS) entry which is preliminary data.</text>
</comment>
<gene>
    <name evidence="1" type="ORF">CQA62_06465</name>
</gene>
<dbReference type="EMBL" id="NXLU01000011">
    <property type="protein sequence ID" value="RDU68151.1"/>
    <property type="molecule type" value="Genomic_DNA"/>
</dbReference>
<protein>
    <submittedName>
        <fullName evidence="1">Uncharacterized protein</fullName>
    </submittedName>
</protein>
<organism evidence="1 2">
    <name type="scientific">Helicobacter cholecystus</name>
    <dbReference type="NCBI Taxonomy" id="45498"/>
    <lineage>
        <taxon>Bacteria</taxon>
        <taxon>Pseudomonadati</taxon>
        <taxon>Campylobacterota</taxon>
        <taxon>Epsilonproteobacteria</taxon>
        <taxon>Campylobacterales</taxon>
        <taxon>Helicobacteraceae</taxon>
        <taxon>Helicobacter</taxon>
    </lineage>
</organism>